<evidence type="ECO:0000313" key="10">
    <source>
        <dbReference type="Proteomes" id="UP000594261"/>
    </source>
</evidence>
<dbReference type="GO" id="GO:0005737">
    <property type="term" value="C:cytoplasm"/>
    <property type="evidence" value="ECO:0007669"/>
    <property type="project" value="UniProtKB-SubCell"/>
</dbReference>
<comment type="subcellular location">
    <subcellularLocation>
        <location evidence="1">Cytoplasm</location>
    </subcellularLocation>
</comment>
<feature type="domain" description="RecX second three-helical" evidence="6">
    <location>
        <begin position="192"/>
        <end position="232"/>
    </location>
</feature>
<dbReference type="InterPro" id="IPR003783">
    <property type="entry name" value="Regulatory_RecX"/>
</dbReference>
<keyword evidence="4" id="KW-0963">Cytoplasm</keyword>
<dbReference type="Pfam" id="PF21981">
    <property type="entry name" value="RecX_HTH3"/>
    <property type="match status" value="1"/>
</dbReference>
<sequence length="309" mass="35451">MAALAGNLSSRISSQLQYRVFFIPWVKKNNATAITCLQSRDYSSSVPVRYIPKKSSKVNKPESPLPIKGSKKPSNHSDTMQRSIVFDEDKSRNHNQMFKDNVLLDDFEQDYEFMEETEEVIEKSSIHQRKDSKQDVSCAFETKQDAEKLAIELLATRAFTAVEMRKKLHGKGFSPDTVESVIDDFQRRGFINDSLYAETFSQSRWSSSSWGPRRIKQALLRKGVSEVDAENAVKVVFEKGESSDHESSLGLSKTSVDHLFIQASKQWLRGQDVPKEKRKSRIIRWLQYRGFNWGVISIILKKLESQHPP</sequence>
<evidence type="ECO:0000256" key="3">
    <source>
        <dbReference type="ARBA" id="ARBA00018111"/>
    </source>
</evidence>
<dbReference type="Pfam" id="PF21982">
    <property type="entry name" value="RecX_HTH1"/>
    <property type="match status" value="1"/>
</dbReference>
<dbReference type="Pfam" id="PF02631">
    <property type="entry name" value="RecX_HTH2"/>
    <property type="match status" value="1"/>
</dbReference>
<feature type="region of interest" description="Disordered" evidence="5">
    <location>
        <begin position="53"/>
        <end position="79"/>
    </location>
</feature>
<reference evidence="9 10" key="1">
    <citation type="journal article" date="2016" name="G3 (Bethesda)">
        <title>First Draft Assembly and Annotation of the Genome of a California Endemic Oak Quercus lobata Nee (Fagaceae).</title>
        <authorList>
            <person name="Sork V.L."/>
            <person name="Fitz-Gibbon S.T."/>
            <person name="Puiu D."/>
            <person name="Crepeau M."/>
            <person name="Gugger P.F."/>
            <person name="Sherman R."/>
            <person name="Stevens K."/>
            <person name="Langley C.H."/>
            <person name="Pellegrini M."/>
            <person name="Salzberg S.L."/>
        </authorList>
    </citation>
    <scope>NUCLEOTIDE SEQUENCE [LARGE SCALE GENOMIC DNA]</scope>
    <source>
        <strain evidence="9 10">cv. SW786</strain>
    </source>
</reference>
<comment type="similarity">
    <text evidence="2">Belongs to the RecX family.</text>
</comment>
<reference evidence="9" key="2">
    <citation type="submission" date="2021-01" db="UniProtKB">
        <authorList>
            <consortium name="EnsemblPlants"/>
        </authorList>
    </citation>
    <scope>IDENTIFICATION</scope>
</reference>
<dbReference type="InParanoid" id="A0A7N2M7V5"/>
<protein>
    <recommendedName>
        <fullName evidence="3">Regulatory protein RecX</fullName>
    </recommendedName>
</protein>
<dbReference type="RefSeq" id="XP_030932418.1">
    <property type="nucleotide sequence ID" value="XM_031076558.1"/>
</dbReference>
<evidence type="ECO:0000259" key="6">
    <source>
        <dbReference type="Pfam" id="PF02631"/>
    </source>
</evidence>
<evidence type="ECO:0000256" key="5">
    <source>
        <dbReference type="SAM" id="MobiDB-lite"/>
    </source>
</evidence>
<name>A0A7N2M7V5_QUELO</name>
<evidence type="ECO:0000256" key="2">
    <source>
        <dbReference type="ARBA" id="ARBA00009695"/>
    </source>
</evidence>
<dbReference type="GO" id="GO:0006282">
    <property type="term" value="P:regulation of DNA repair"/>
    <property type="evidence" value="ECO:0007669"/>
    <property type="project" value="InterPro"/>
</dbReference>
<dbReference type="Proteomes" id="UP000594261">
    <property type="component" value="Chromosome 8"/>
</dbReference>
<dbReference type="PANTHER" id="PTHR33602:SF1">
    <property type="entry name" value="REGULATORY PROTEIN RECX FAMILY PROTEIN"/>
    <property type="match status" value="1"/>
</dbReference>
<dbReference type="HAMAP" id="MF_01114">
    <property type="entry name" value="RecX"/>
    <property type="match status" value="1"/>
</dbReference>
<feature type="domain" description="RecX first three-helical" evidence="8">
    <location>
        <begin position="149"/>
        <end position="183"/>
    </location>
</feature>
<evidence type="ECO:0000259" key="7">
    <source>
        <dbReference type="Pfam" id="PF21981"/>
    </source>
</evidence>
<dbReference type="InterPro" id="IPR036388">
    <property type="entry name" value="WH-like_DNA-bd_sf"/>
</dbReference>
<dbReference type="AlphaFoldDB" id="A0A7N2M7V5"/>
<evidence type="ECO:0000259" key="8">
    <source>
        <dbReference type="Pfam" id="PF21982"/>
    </source>
</evidence>
<evidence type="ECO:0000313" key="9">
    <source>
        <dbReference type="EnsemblPlants" id="QL08p002606:mrna"/>
    </source>
</evidence>
<accession>A0A7N2M7V5</accession>
<dbReference type="GeneID" id="115958172"/>
<proteinExistence type="inferred from homology"/>
<dbReference type="Gramene" id="QL08p002606:mrna">
    <property type="protein sequence ID" value="QL08p002606:mrna"/>
    <property type="gene ID" value="QL08p002606"/>
</dbReference>
<evidence type="ECO:0000256" key="4">
    <source>
        <dbReference type="ARBA" id="ARBA00022490"/>
    </source>
</evidence>
<feature type="domain" description="RecX third three-helical" evidence="7">
    <location>
        <begin position="258"/>
        <end position="298"/>
    </location>
</feature>
<dbReference type="InterPro" id="IPR053924">
    <property type="entry name" value="RecX_HTH_2nd"/>
</dbReference>
<evidence type="ECO:0000256" key="1">
    <source>
        <dbReference type="ARBA" id="ARBA00004496"/>
    </source>
</evidence>
<dbReference type="OMA" id="ASVISCC"/>
<dbReference type="InterPro" id="IPR053926">
    <property type="entry name" value="RecX_HTH_1st"/>
</dbReference>
<dbReference type="EnsemblPlants" id="QL08p002606:mrna">
    <property type="protein sequence ID" value="QL08p002606:mrna"/>
    <property type="gene ID" value="QL08p002606"/>
</dbReference>
<keyword evidence="10" id="KW-1185">Reference proteome</keyword>
<organism evidence="9 10">
    <name type="scientific">Quercus lobata</name>
    <name type="common">Valley oak</name>
    <dbReference type="NCBI Taxonomy" id="97700"/>
    <lineage>
        <taxon>Eukaryota</taxon>
        <taxon>Viridiplantae</taxon>
        <taxon>Streptophyta</taxon>
        <taxon>Embryophyta</taxon>
        <taxon>Tracheophyta</taxon>
        <taxon>Spermatophyta</taxon>
        <taxon>Magnoliopsida</taxon>
        <taxon>eudicotyledons</taxon>
        <taxon>Gunneridae</taxon>
        <taxon>Pentapetalae</taxon>
        <taxon>rosids</taxon>
        <taxon>fabids</taxon>
        <taxon>Fagales</taxon>
        <taxon>Fagaceae</taxon>
        <taxon>Quercus</taxon>
    </lineage>
</organism>
<gene>
    <name evidence="9" type="primary">LOC115958172</name>
</gene>
<dbReference type="OrthoDB" id="543346at2759"/>
<dbReference type="FunCoup" id="A0A7N2M7V5">
    <property type="interactions" value="587"/>
</dbReference>
<dbReference type="KEGG" id="qlo:115958172"/>
<dbReference type="EMBL" id="LRBV02000008">
    <property type="status" value="NOT_ANNOTATED_CDS"/>
    <property type="molecule type" value="Genomic_DNA"/>
</dbReference>
<dbReference type="PANTHER" id="PTHR33602">
    <property type="entry name" value="REGULATORY PROTEIN RECX FAMILY PROTEIN"/>
    <property type="match status" value="1"/>
</dbReference>
<dbReference type="InterPro" id="IPR053925">
    <property type="entry name" value="RecX_HTH_3rd"/>
</dbReference>
<dbReference type="Gene3D" id="1.10.10.10">
    <property type="entry name" value="Winged helix-like DNA-binding domain superfamily/Winged helix DNA-binding domain"/>
    <property type="match status" value="3"/>
</dbReference>